<dbReference type="PANTHER" id="PTHR16220:SF0">
    <property type="entry name" value="WD REPEAT-CONTAINING PROTEIN WRAP73"/>
    <property type="match status" value="1"/>
</dbReference>
<dbReference type="AlphaFoldDB" id="A0A642V7R7"/>
<reference evidence="1" key="1">
    <citation type="journal article" date="2019" name="G3 (Bethesda)">
        <title>Genome Assemblies of Two Rare Opportunistic Yeast Pathogens: Diutina rugosa (syn. Candida rugosa) and Trichomonascus ciferrii (syn. Candida ciferrii).</title>
        <authorList>
            <person name="Mixao V."/>
            <person name="Saus E."/>
            <person name="Hansen A.P."/>
            <person name="Lass-Florl C."/>
            <person name="Gabaldon T."/>
        </authorList>
    </citation>
    <scope>NUCLEOTIDE SEQUENCE</scope>
    <source>
        <strain evidence="1">CBS 4856</strain>
    </source>
</reference>
<dbReference type="SUPFAM" id="SSF69322">
    <property type="entry name" value="Tricorn protease domain 2"/>
    <property type="match status" value="1"/>
</dbReference>
<dbReference type="InterPro" id="IPR052778">
    <property type="entry name" value="Centrosome-WD_assoc"/>
</dbReference>
<dbReference type="EMBL" id="SWFS01000134">
    <property type="protein sequence ID" value="KAA8915868.1"/>
    <property type="molecule type" value="Genomic_DNA"/>
</dbReference>
<gene>
    <name evidence="1" type="ORF">TRICI_001993</name>
</gene>
<dbReference type="GO" id="GO:1990811">
    <property type="term" value="C:MWP complex"/>
    <property type="evidence" value="ECO:0007669"/>
    <property type="project" value="TreeGrafter"/>
</dbReference>
<dbReference type="GO" id="GO:1990810">
    <property type="term" value="P:microtubule anchoring at mitotic spindle pole body"/>
    <property type="evidence" value="ECO:0007669"/>
    <property type="project" value="TreeGrafter"/>
</dbReference>
<dbReference type="VEuPathDB" id="FungiDB:TRICI_001993"/>
<dbReference type="GO" id="GO:0005815">
    <property type="term" value="C:microtubule organizing center"/>
    <property type="evidence" value="ECO:0007669"/>
    <property type="project" value="TreeGrafter"/>
</dbReference>
<comment type="caution">
    <text evidence="1">The sequence shown here is derived from an EMBL/GenBank/DDBJ whole genome shotgun (WGS) entry which is preliminary data.</text>
</comment>
<name>A0A642V7R7_9ASCO</name>
<keyword evidence="2" id="KW-1185">Reference proteome</keyword>
<evidence type="ECO:0000313" key="1">
    <source>
        <dbReference type="EMBL" id="KAA8915868.1"/>
    </source>
</evidence>
<sequence length="526" mass="58315">MDLTSSFTYTVNCAPQVSGSGRYIAYVTGHQLIVRSTSTLATKRIITLPGDFARRALIIRWDKCIPDSSEQRLAVATADEVRTFSIDNGGNGERIEDTGREGATILPGKEEIANVEWWSCRYSSEESNGNNDSQIVRLAVFSRAALKTSIWSSDGLELEIASPKIASTLKGCSRGFSVLTRPYSSDIVQSLQLESLAISREKKLVRSMTLHGCLDVKDAKWSRTGNWLATIDTPAMGYRVSVWGADGTLVHTYHGINQDLVEDGELGAQTIEWIEKDDREYLLIGDMQEQVIVLDALTYQPTAVIKHGSLIETENEIPIWIEDTSSTHGLSYRTVTNPFYPPRTAKEYGMDLVEVSRDHSLLATQVASMPYTVFIWSLDGQNTTLLTCITHSSPINDLTWNPDSSALLILPTEGGIIGVWNRNSPGAPVLKELTLISPDFGNLHSAEWISPTQFLFYDSRSFALGQLIEDYPHDSYPSREGSPALLQDDDTNVRDLVNGVQQSEWAEDPDLIGMDDTFHRLSVKPT</sequence>
<organism evidence="1 2">
    <name type="scientific">Trichomonascus ciferrii</name>
    <dbReference type="NCBI Taxonomy" id="44093"/>
    <lineage>
        <taxon>Eukaryota</taxon>
        <taxon>Fungi</taxon>
        <taxon>Dikarya</taxon>
        <taxon>Ascomycota</taxon>
        <taxon>Saccharomycotina</taxon>
        <taxon>Dipodascomycetes</taxon>
        <taxon>Dipodascales</taxon>
        <taxon>Trichomonascaceae</taxon>
        <taxon>Trichomonascus</taxon>
        <taxon>Trichomonascus ciferrii complex</taxon>
    </lineage>
</organism>
<dbReference type="Proteomes" id="UP000761534">
    <property type="component" value="Unassembled WGS sequence"/>
</dbReference>
<dbReference type="PANTHER" id="PTHR16220">
    <property type="entry name" value="WD REPEAT PROTEIN 8-RELATED"/>
    <property type="match status" value="1"/>
</dbReference>
<evidence type="ECO:0000313" key="2">
    <source>
        <dbReference type="Proteomes" id="UP000761534"/>
    </source>
</evidence>
<dbReference type="OrthoDB" id="4020988at2759"/>
<protein>
    <submittedName>
        <fullName evidence="1">Uncharacterized protein</fullName>
    </submittedName>
</protein>
<accession>A0A642V7R7</accession>
<proteinExistence type="predicted"/>
<dbReference type="Gene3D" id="2.130.10.10">
    <property type="entry name" value="YVTN repeat-like/Quinoprotein amine dehydrogenase"/>
    <property type="match status" value="1"/>
</dbReference>
<dbReference type="InterPro" id="IPR015943">
    <property type="entry name" value="WD40/YVTN_repeat-like_dom_sf"/>
</dbReference>